<evidence type="ECO:0000256" key="1">
    <source>
        <dbReference type="SAM" id="Coils"/>
    </source>
</evidence>
<dbReference type="Proteomes" id="UP000285146">
    <property type="component" value="Unassembled WGS sequence"/>
</dbReference>
<feature type="compositionally biased region" description="Basic residues" evidence="2">
    <location>
        <begin position="31"/>
        <end position="40"/>
    </location>
</feature>
<feature type="coiled-coil region" evidence="1">
    <location>
        <begin position="364"/>
        <end position="488"/>
    </location>
</feature>
<dbReference type="STRING" id="1230097.A0A423XD58"/>
<comment type="caution">
    <text evidence="3">The sequence shown here is derived from an EMBL/GenBank/DDBJ whole genome shotgun (WGS) entry which is preliminary data.</text>
</comment>
<feature type="region of interest" description="Disordered" evidence="2">
    <location>
        <begin position="1"/>
        <end position="125"/>
    </location>
</feature>
<dbReference type="EMBL" id="LKEB01000016">
    <property type="protein sequence ID" value="ROW14002.1"/>
    <property type="molecule type" value="Genomic_DNA"/>
</dbReference>
<keyword evidence="4" id="KW-1185">Reference proteome</keyword>
<feature type="coiled-coil region" evidence="1">
    <location>
        <begin position="518"/>
        <end position="566"/>
    </location>
</feature>
<keyword evidence="1" id="KW-0175">Coiled coil</keyword>
<feature type="coiled-coil region" evidence="1">
    <location>
        <begin position="125"/>
        <end position="152"/>
    </location>
</feature>
<evidence type="ECO:0000313" key="3">
    <source>
        <dbReference type="EMBL" id="ROW14002.1"/>
    </source>
</evidence>
<feature type="coiled-coil region" evidence="1">
    <location>
        <begin position="596"/>
        <end position="717"/>
    </location>
</feature>
<accession>A0A423XD58</accession>
<dbReference type="OrthoDB" id="445271at2759"/>
<proteinExistence type="predicted"/>
<protein>
    <submittedName>
        <fullName evidence="3">Uncharacterized protein</fullName>
    </submittedName>
</protein>
<evidence type="ECO:0000313" key="4">
    <source>
        <dbReference type="Proteomes" id="UP000285146"/>
    </source>
</evidence>
<feature type="coiled-coil region" evidence="1">
    <location>
        <begin position="840"/>
        <end position="867"/>
    </location>
</feature>
<gene>
    <name evidence="3" type="ORF">VPNG_04131</name>
</gene>
<sequence>MSETRARQNKRAKSSTSVEYHDDDNEDKERPRKRTRRGRLQSRSSKISNVMRGERTLSPIPLIRSDISGAPLPKVTRHTSRKILEAQNGPDEGEDSAPNVSPEPPSSPSQSNKEGGQEQANVPELRELKSRIAELEHERNDYRANLHKEKATSMSLRAQILLFQATASPEHVAGITKPKERPPDEQYNRQPLDDDLHVEQLQKELEQLWEDLAQLPGARKTRKRFVFLAGKDNKLQTENEELSREKKNLTDEVRELTTQSARLLSERDAAMKELTETKNQKHENENVQSARISKLEKDLQEAHVTSQKASSDYEGKLSSLRKTNSALRQVAKVLSFPKAAIELQQASNGKQDLPSNTQISEAGLAKLQSKNKELASQVAEKTEVQRQLEIVTASLKKAEEYSALKEKECENVTVLESAKRQLELENDEQIRENSVLKERIAELQKRRRELVEKKKELQTRLLDAEAKIASLTEANDAAKANGHSLQEENSKNIREIDHLKAEMCSLTEISTAAKAEEKSKYMTEISNLEAKVKQQAETENELATNIKSLTMDLEAKKKEVIMLKDQLRESEAGLASSHRQHDAALQNERKQHTEFLAALETKVKDLNVKMREMDVNYEELKNCVRDRDDRIAALTITAQNHKTALDDQKAELEEASTLRELNQRMTETLEERVKTIQKMKSHLKYWEKKLSEEGRARQELEKRARGLEMELQVQGQEFQTAQDQWENKVFDALRQVEGHLQQHTHTVFDTKLQKRIQTVIDTKLHELNLESDKQKQEFQQKFENFLGRVRSQIGRKIEERHPEDEDENADESLTMERIQEMLPLKLDYIERELNWYKAKFVEKQEHLKEAVEQRQAAEDRLRGLRDVLYVDWPPSLNDI</sequence>
<dbReference type="Gene3D" id="1.10.287.1490">
    <property type="match status" value="1"/>
</dbReference>
<feature type="coiled-coil region" evidence="1">
    <location>
        <begin position="228"/>
        <end position="280"/>
    </location>
</feature>
<dbReference type="AlphaFoldDB" id="A0A423XD58"/>
<name>A0A423XD58_9PEZI</name>
<organism evidence="3 4">
    <name type="scientific">Cytospora leucostoma</name>
    <dbReference type="NCBI Taxonomy" id="1230097"/>
    <lineage>
        <taxon>Eukaryota</taxon>
        <taxon>Fungi</taxon>
        <taxon>Dikarya</taxon>
        <taxon>Ascomycota</taxon>
        <taxon>Pezizomycotina</taxon>
        <taxon>Sordariomycetes</taxon>
        <taxon>Sordariomycetidae</taxon>
        <taxon>Diaporthales</taxon>
        <taxon>Cytosporaceae</taxon>
        <taxon>Cytospora</taxon>
    </lineage>
</organism>
<evidence type="ECO:0000256" key="2">
    <source>
        <dbReference type="SAM" id="MobiDB-lite"/>
    </source>
</evidence>
<dbReference type="InParanoid" id="A0A423XD58"/>
<reference evidence="3 4" key="1">
    <citation type="submission" date="2015-09" db="EMBL/GenBank/DDBJ databases">
        <title>Host preference determinants of Valsa canker pathogens revealed by comparative genomics.</title>
        <authorList>
            <person name="Yin Z."/>
            <person name="Huang L."/>
        </authorList>
    </citation>
    <scope>NUCLEOTIDE SEQUENCE [LARGE SCALE GENOMIC DNA]</scope>
    <source>
        <strain evidence="3 4">SXYLt</strain>
    </source>
</reference>